<dbReference type="SUPFAM" id="SSF54236">
    <property type="entry name" value="Ubiquitin-like"/>
    <property type="match status" value="1"/>
</dbReference>
<protein>
    <recommendedName>
        <fullName evidence="1">Ubiquitin-like domain-containing protein</fullName>
    </recommendedName>
</protein>
<dbReference type="Pfam" id="PF11976">
    <property type="entry name" value="Rad60-SLD"/>
    <property type="match status" value="1"/>
</dbReference>
<evidence type="ECO:0000313" key="3">
    <source>
        <dbReference type="Proteomes" id="UP001215598"/>
    </source>
</evidence>
<dbReference type="Proteomes" id="UP001215598">
    <property type="component" value="Unassembled WGS sequence"/>
</dbReference>
<comment type="caution">
    <text evidence="2">The sequence shown here is derived from an EMBL/GenBank/DDBJ whole genome shotgun (WGS) entry which is preliminary data.</text>
</comment>
<evidence type="ECO:0000259" key="1">
    <source>
        <dbReference type="PROSITE" id="PS50053"/>
    </source>
</evidence>
<dbReference type="AlphaFoldDB" id="A0AAD7JE16"/>
<dbReference type="Gene3D" id="3.10.20.90">
    <property type="entry name" value="Phosphatidylinositol 3-kinase Catalytic Subunit, Chain A, domain 1"/>
    <property type="match status" value="1"/>
</dbReference>
<dbReference type="EMBL" id="JARKIB010000031">
    <property type="protein sequence ID" value="KAJ7762938.1"/>
    <property type="molecule type" value="Genomic_DNA"/>
</dbReference>
<dbReference type="PROSITE" id="PS50053">
    <property type="entry name" value="UBIQUITIN_2"/>
    <property type="match status" value="1"/>
</dbReference>
<keyword evidence="3" id="KW-1185">Reference proteome</keyword>
<organism evidence="2 3">
    <name type="scientific">Mycena metata</name>
    <dbReference type="NCBI Taxonomy" id="1033252"/>
    <lineage>
        <taxon>Eukaryota</taxon>
        <taxon>Fungi</taxon>
        <taxon>Dikarya</taxon>
        <taxon>Basidiomycota</taxon>
        <taxon>Agaricomycotina</taxon>
        <taxon>Agaricomycetes</taxon>
        <taxon>Agaricomycetidae</taxon>
        <taxon>Agaricales</taxon>
        <taxon>Marasmiineae</taxon>
        <taxon>Mycenaceae</taxon>
        <taxon>Mycena</taxon>
    </lineage>
</organism>
<proteinExistence type="predicted"/>
<name>A0AAD7JE16_9AGAR</name>
<reference evidence="2" key="1">
    <citation type="submission" date="2023-03" db="EMBL/GenBank/DDBJ databases">
        <title>Massive genome expansion in bonnet fungi (Mycena s.s.) driven by repeated elements and novel gene families across ecological guilds.</title>
        <authorList>
            <consortium name="Lawrence Berkeley National Laboratory"/>
            <person name="Harder C.B."/>
            <person name="Miyauchi S."/>
            <person name="Viragh M."/>
            <person name="Kuo A."/>
            <person name="Thoen E."/>
            <person name="Andreopoulos B."/>
            <person name="Lu D."/>
            <person name="Skrede I."/>
            <person name="Drula E."/>
            <person name="Henrissat B."/>
            <person name="Morin E."/>
            <person name="Kohler A."/>
            <person name="Barry K."/>
            <person name="LaButti K."/>
            <person name="Morin E."/>
            <person name="Salamov A."/>
            <person name="Lipzen A."/>
            <person name="Mereny Z."/>
            <person name="Hegedus B."/>
            <person name="Baldrian P."/>
            <person name="Stursova M."/>
            <person name="Weitz H."/>
            <person name="Taylor A."/>
            <person name="Grigoriev I.V."/>
            <person name="Nagy L.G."/>
            <person name="Martin F."/>
            <person name="Kauserud H."/>
        </authorList>
    </citation>
    <scope>NUCLEOTIDE SEQUENCE</scope>
    <source>
        <strain evidence="2">CBHHK182m</strain>
    </source>
</reference>
<gene>
    <name evidence="2" type="ORF">B0H16DRAFT_1368503</name>
</gene>
<dbReference type="InterPro" id="IPR022617">
    <property type="entry name" value="Rad60/SUMO-like_dom"/>
</dbReference>
<evidence type="ECO:0000313" key="2">
    <source>
        <dbReference type="EMBL" id="KAJ7762938.1"/>
    </source>
</evidence>
<dbReference type="CDD" id="cd01763">
    <property type="entry name" value="Ubl_SUMO_like"/>
    <property type="match status" value="1"/>
</dbReference>
<dbReference type="InterPro" id="IPR029071">
    <property type="entry name" value="Ubiquitin-like_domsf"/>
</dbReference>
<feature type="domain" description="Ubiquitin-like" evidence="1">
    <location>
        <begin position="121"/>
        <end position="198"/>
    </location>
</feature>
<dbReference type="InterPro" id="IPR000626">
    <property type="entry name" value="Ubiquitin-like_dom"/>
</dbReference>
<sequence>MPKAAASKPAAHKEQAALLILSNGTKRVLIPRPKSYKAAVDAARRHFPAIKAEDIVFQTKDLAICDGELLDIAPESWELVIDSIKAISVVERHECPQGSSPVIPSGKGLPPPLLAPSSDKLIINFYSCDTVGKIPSVTVKPTTPFRKIYKFVAEKAGLDRDDFYLVFDGARFHEGQTPEDLNMCNGDYIDVGRTQRGGKPVIYLYSPTEIDAAVALTLTREWSFSAIYPVVPTKILPSSGRQRIQWNIRTHMDGNLTETTTALDVAYLFWEAHTNHGIPASPPASPVAQQFSPGELFSPLTSDLCPADSVVIPVAEITPYLDKVLLVLGLHTEARTSFITYWLPSFLKHKHIALRFVPQAAYEAAAALDISPAPDVVTRVFMLFKGIADDDAVGAWAGARAADDDGERWRRVVGLDAERAADASLFRVLEWGGMEVLGR</sequence>
<accession>A0AAD7JE16</accession>